<dbReference type="InterPro" id="IPR027417">
    <property type="entry name" value="P-loop_NTPase"/>
</dbReference>
<dbReference type="SUPFAM" id="SSF52540">
    <property type="entry name" value="P-loop containing nucleoside triphosphate hydrolases"/>
    <property type="match status" value="1"/>
</dbReference>
<dbReference type="SMART" id="SM01142">
    <property type="entry name" value="DSHCT"/>
    <property type="match status" value="1"/>
</dbReference>
<keyword evidence="2" id="KW-0378">Hydrolase</keyword>
<dbReference type="InterPro" id="IPR016438">
    <property type="entry name" value="SKI2-like"/>
</dbReference>
<dbReference type="Pfam" id="PF00270">
    <property type="entry name" value="DEAD"/>
    <property type="match status" value="1"/>
</dbReference>
<dbReference type="GO" id="GO:0055087">
    <property type="term" value="C:Ski complex"/>
    <property type="evidence" value="ECO:0007669"/>
    <property type="project" value="TreeGrafter"/>
</dbReference>
<dbReference type="GO" id="GO:0016787">
    <property type="term" value="F:hydrolase activity"/>
    <property type="evidence" value="ECO:0007669"/>
    <property type="project" value="UniProtKB-KW"/>
</dbReference>
<dbReference type="FunFam" id="3.40.50.300:FF:000190">
    <property type="entry name" value="ATP-dependent RNA helicase"/>
    <property type="match status" value="1"/>
</dbReference>
<keyword evidence="8" id="KW-1185">Reference proteome</keyword>
<evidence type="ECO:0000256" key="2">
    <source>
        <dbReference type="ARBA" id="ARBA00022801"/>
    </source>
</evidence>
<proteinExistence type="predicted"/>
<dbReference type="Gene3D" id="1.10.3380.30">
    <property type="match status" value="1"/>
</dbReference>
<evidence type="ECO:0000256" key="3">
    <source>
        <dbReference type="ARBA" id="ARBA00022806"/>
    </source>
</evidence>
<dbReference type="GO" id="GO:0005524">
    <property type="term" value="F:ATP binding"/>
    <property type="evidence" value="ECO:0007669"/>
    <property type="project" value="UniProtKB-KW"/>
</dbReference>
<dbReference type="SMART" id="SM00487">
    <property type="entry name" value="DEXDc"/>
    <property type="match status" value="1"/>
</dbReference>
<dbReference type="KEGG" id="beq:BEWA_006130"/>
<dbReference type="Proteomes" id="UP000031512">
    <property type="component" value="Chromosome 3"/>
</dbReference>
<dbReference type="GO" id="GO:0003724">
    <property type="term" value="F:RNA helicase activity"/>
    <property type="evidence" value="ECO:0007669"/>
    <property type="project" value="InterPro"/>
</dbReference>
<dbReference type="EMBL" id="CP001670">
    <property type="protein sequence ID" value="AFZ81204.1"/>
    <property type="molecule type" value="Genomic_DNA"/>
</dbReference>
<dbReference type="PIRSF" id="PIRSF005198">
    <property type="entry name" value="Antiviral_helicase_SKI2"/>
    <property type="match status" value="1"/>
</dbReference>
<dbReference type="SMART" id="SM00490">
    <property type="entry name" value="HELICc"/>
    <property type="match status" value="1"/>
</dbReference>
<dbReference type="Pfam" id="PF00271">
    <property type="entry name" value="Helicase_C"/>
    <property type="match status" value="1"/>
</dbReference>
<dbReference type="PANTHER" id="PTHR12131:SF1">
    <property type="entry name" value="ATP-DEPENDENT RNA HELICASE SUPV3L1, MITOCHONDRIAL-RELATED"/>
    <property type="match status" value="1"/>
</dbReference>
<evidence type="ECO:0000313" key="7">
    <source>
        <dbReference type="EMBL" id="AFZ81204.1"/>
    </source>
</evidence>
<evidence type="ECO:0000313" key="8">
    <source>
        <dbReference type="Proteomes" id="UP000031512"/>
    </source>
</evidence>
<evidence type="ECO:0000259" key="5">
    <source>
        <dbReference type="PROSITE" id="PS51192"/>
    </source>
</evidence>
<dbReference type="InterPro" id="IPR001650">
    <property type="entry name" value="Helicase_C-like"/>
</dbReference>
<dbReference type="PROSITE" id="PS51194">
    <property type="entry name" value="HELICASE_CTER"/>
    <property type="match status" value="1"/>
</dbReference>
<dbReference type="InterPro" id="IPR011545">
    <property type="entry name" value="DEAD/DEAH_box_helicase_dom"/>
</dbReference>
<dbReference type="GO" id="GO:0003723">
    <property type="term" value="F:RNA binding"/>
    <property type="evidence" value="ECO:0007669"/>
    <property type="project" value="InterPro"/>
</dbReference>
<sequence>MANIYGNEDDFWTSDEENISGIDDIDSKYDGFGNIYGKNPDSSAKDSLFSSSFETALESLSWIPVISQQINGTSIFEILDKELSDAEGIDIENIENQIYKGILDSSEDEIGAPVSQELETWDEYQSTHGTSLDLPESGLLPEEHNTEYTLNKSIFTVKRTGEGRPNDEIIPRTKYDNYIIPPPDENKNYIRKKWSILDNTTPAPIIENMLINFPFELDDFQKRAIYQLTNLKHIFVSAHTSAGKTVIAEYAIALALTRGEKAIYTSPIKALSNQKYREFKKKFGAESVGIVTGDVSCNPGASCLIVTTEILRNLLYRGDSVISQLGVVIFDEIHYISDLSRGVVWEEVIIMLPKTIQLVMLSATVPNYSEFADWIGNIMQKEVVIVVTNHRPTPLVHYLYIYNRFFLLVNPKGFNKDAYHTMYRYSKMIKTTINKKPTFKGHVQKLQKLVKILESEKKLPVVLFCFNRAKCEVYAKEMPNLNLAYTRAERSKIHLFLKESLSNISEGDKNIPQLRSIIKLLHRGIGIHHSGLLPIIKEIVEILFSKGLIKVLFATETFAMGVNMPARSVVFTSIYKHDGQKGRYLTASEYTQMAGRAGRRGLDSFGSVYIFCSDDPPDLQDLTAMMIEKSTRLESRFRITYNMLLQIQSRDHMNITEMMLKSFREREKMKNIPIFKRDSSKKKQELLSLPKIECFYGEPSIEDYYRNLQYSKSVAVNLHNNLWNHKENLQIFKPGRIIMINSLTFCGTLVYGCIVKVLENKDVQFQVLTLLPENFINDGTLAVDIATSLKYNCPVHYAIYDHVSLNNISFIFDNITTAKPVPNKEDKIILSAMASEIHELVESDRLQLLSFNKKFKQTSMQFYETVLKQRDLFHRLSRNLCTKCHMRETHFGIQCKIVNYKREIEEINKNLRDESLHTYSEMISKLDVLKQLDFLDEKGRPTTKGRIATFITTGDEITLTEVLFQNLLKNLEPEECAAILSAFIYNDRAPEKEAPAPTLGIQMARDRVLSIHSKIDVVQRGLDVRVPFEEFSALCNFSLSYVVYQWAKGVPFHEIMELTELQEGHIVRAITRLDELCRKICQAANIFGDKELSTKIERVSAAIRRDIVFAPSLYLS</sequence>
<protein>
    <submittedName>
        <fullName evidence="7">DEAD/DEAH box helicase domain-containing protein</fullName>
    </submittedName>
</protein>
<dbReference type="InterPro" id="IPR012961">
    <property type="entry name" value="Ski2/MTR4_C"/>
</dbReference>
<accession>L0B243</accession>
<name>L0B243_THEEQ</name>
<gene>
    <name evidence="7" type="ORF">BEWA_006130</name>
</gene>
<dbReference type="OrthoDB" id="64767at2759"/>
<keyword evidence="1" id="KW-0547">Nucleotide-binding</keyword>
<feature type="domain" description="Helicase ATP-binding" evidence="5">
    <location>
        <begin position="225"/>
        <end position="383"/>
    </location>
</feature>
<dbReference type="CDD" id="cd18795">
    <property type="entry name" value="SF2_C_Ski2"/>
    <property type="match status" value="1"/>
</dbReference>
<dbReference type="AlphaFoldDB" id="L0B243"/>
<evidence type="ECO:0000256" key="4">
    <source>
        <dbReference type="ARBA" id="ARBA00022840"/>
    </source>
</evidence>
<dbReference type="PROSITE" id="PS51192">
    <property type="entry name" value="HELICASE_ATP_BIND_1"/>
    <property type="match status" value="1"/>
</dbReference>
<dbReference type="InterPro" id="IPR050699">
    <property type="entry name" value="RNA-DNA_Helicase"/>
</dbReference>
<dbReference type="PANTHER" id="PTHR12131">
    <property type="entry name" value="ATP-DEPENDENT RNA AND DNA HELICASE"/>
    <property type="match status" value="1"/>
</dbReference>
<evidence type="ECO:0000259" key="6">
    <source>
        <dbReference type="PROSITE" id="PS51194"/>
    </source>
</evidence>
<keyword evidence="3 7" id="KW-0347">Helicase</keyword>
<reference evidence="7 8" key="1">
    <citation type="journal article" date="2012" name="BMC Genomics">
        <title>Comparative genomic analysis and phylogenetic position of Theileria equi.</title>
        <authorList>
            <person name="Kappmeyer L.S."/>
            <person name="Thiagarajan M."/>
            <person name="Herndon D.R."/>
            <person name="Ramsay J.D."/>
            <person name="Caler E."/>
            <person name="Djikeng A."/>
            <person name="Gillespie J.J."/>
            <person name="Lau A.O."/>
            <person name="Roalson E.H."/>
            <person name="Silva J.C."/>
            <person name="Silva M.G."/>
            <person name="Suarez C.E."/>
            <person name="Ueti M.W."/>
            <person name="Nene V.M."/>
            <person name="Mealey R.H."/>
            <person name="Knowles D.P."/>
            <person name="Brayton K.A."/>
        </authorList>
    </citation>
    <scope>NUCLEOTIDE SEQUENCE [LARGE SCALE GENOMIC DNA]</scope>
    <source>
        <strain evidence="7 8">WA</strain>
    </source>
</reference>
<feature type="domain" description="Helicase C-terminal" evidence="6">
    <location>
        <begin position="445"/>
        <end position="651"/>
    </location>
</feature>
<dbReference type="RefSeq" id="XP_004830870.1">
    <property type="nucleotide sequence ID" value="XM_004830813.1"/>
</dbReference>
<dbReference type="GO" id="GO:0070478">
    <property type="term" value="P:nuclear-transcribed mRNA catabolic process, 3'-5' exonucleolytic nonsense-mediated decay"/>
    <property type="evidence" value="ECO:0007669"/>
    <property type="project" value="TreeGrafter"/>
</dbReference>
<dbReference type="Gene3D" id="3.40.50.300">
    <property type="entry name" value="P-loop containing nucleotide triphosphate hydrolases"/>
    <property type="match status" value="2"/>
</dbReference>
<dbReference type="STRING" id="1537102.L0B243"/>
<dbReference type="GeneID" id="15804698"/>
<dbReference type="Pfam" id="PF08148">
    <property type="entry name" value="DSHCT"/>
    <property type="match status" value="1"/>
</dbReference>
<organism evidence="7 8">
    <name type="scientific">Theileria equi strain WA</name>
    <dbReference type="NCBI Taxonomy" id="1537102"/>
    <lineage>
        <taxon>Eukaryota</taxon>
        <taxon>Sar</taxon>
        <taxon>Alveolata</taxon>
        <taxon>Apicomplexa</taxon>
        <taxon>Aconoidasida</taxon>
        <taxon>Piroplasmida</taxon>
        <taxon>Theileriidae</taxon>
        <taxon>Theileria</taxon>
    </lineage>
</organism>
<dbReference type="VEuPathDB" id="PiroplasmaDB:BEWA_006130"/>
<dbReference type="eggNOG" id="KOG0947">
    <property type="taxonomic scope" value="Eukaryota"/>
</dbReference>
<keyword evidence="4" id="KW-0067">ATP-binding</keyword>
<evidence type="ECO:0000256" key="1">
    <source>
        <dbReference type="ARBA" id="ARBA00022741"/>
    </source>
</evidence>
<dbReference type="InterPro" id="IPR014001">
    <property type="entry name" value="Helicase_ATP-bd"/>
</dbReference>